<sequence>MSKPTRARREQIRREAASIRARCEREGRTVGEIADIIGGRIPELSALEGWRLALGWTRARTLAGVARIYADDGLRMPGLSAEQLCRFEHGPDRPGLEYARVLARVYGTSVDRLGLATRCGCGRNEPGDAGGRFGYGRARETHVGWATTHWGVEHVTTAAGLPAVRESLHLVLADGPHPSQALVDLAEAAAGHYALNYSRHPPQVLFDELHRVRGMLVPVLEPAAGGGDDVAAAGLRSVAARLTALLGNLAFHLGDHSGAQAHLGAAALLGESCGDDDLRAWTYGAASMVARADRRHRSALAYAEHGLALAGTPLRRAQLSSWALAPSLAALGRAEDAQRALADADDDLDAVPAQAPGRFGFDHAEHLLHTAETHIALGQGDRASGPAGASIAAAVHASPGWAAATAVLALAEAPTAPDDAAARAHDLLDRVPAQHVRSTTRERLDRLVLGLPREAPAGDELRERIAALPPTVDTHGRPPAP</sequence>
<gene>
    <name evidence="2" type="ORF">B4N89_44765</name>
</gene>
<dbReference type="AlphaFoldDB" id="A0A1T3NID4"/>
<dbReference type="STRING" id="159449.B4N89_44765"/>
<comment type="caution">
    <text evidence="2">The sequence shown here is derived from an EMBL/GenBank/DDBJ whole genome shotgun (WGS) entry which is preliminary data.</text>
</comment>
<name>A0A1T3NID4_9ACTN</name>
<evidence type="ECO:0000259" key="1">
    <source>
        <dbReference type="PROSITE" id="PS50943"/>
    </source>
</evidence>
<protein>
    <recommendedName>
        <fullName evidence="1">HTH cro/C1-type domain-containing protein</fullName>
    </recommendedName>
</protein>
<dbReference type="InterPro" id="IPR001387">
    <property type="entry name" value="Cro/C1-type_HTH"/>
</dbReference>
<dbReference type="PROSITE" id="PS50943">
    <property type="entry name" value="HTH_CROC1"/>
    <property type="match status" value="1"/>
</dbReference>
<accession>A0A1T3NID4</accession>
<dbReference type="SUPFAM" id="SSF48452">
    <property type="entry name" value="TPR-like"/>
    <property type="match status" value="1"/>
</dbReference>
<reference evidence="2 3" key="1">
    <citation type="submission" date="2017-03" db="EMBL/GenBank/DDBJ databases">
        <title>Draft genome sequence of Streptomyces scabrisporus NF3, endophyte isolated from Amphipterygium adstringens.</title>
        <authorList>
            <person name="Vazquez M."/>
            <person name="Ceapa C.D."/>
            <person name="Rodriguez Luna D."/>
            <person name="Sanchez Esquivel S."/>
        </authorList>
    </citation>
    <scope>NUCLEOTIDE SEQUENCE [LARGE SCALE GENOMIC DNA]</scope>
    <source>
        <strain evidence="2 3">NF3</strain>
    </source>
</reference>
<evidence type="ECO:0000313" key="3">
    <source>
        <dbReference type="Proteomes" id="UP000190037"/>
    </source>
</evidence>
<proteinExistence type="predicted"/>
<dbReference type="OrthoDB" id="4143037at2"/>
<dbReference type="Proteomes" id="UP000190037">
    <property type="component" value="Unassembled WGS sequence"/>
</dbReference>
<evidence type="ECO:0000313" key="2">
    <source>
        <dbReference type="EMBL" id="OPC76607.1"/>
    </source>
</evidence>
<feature type="domain" description="HTH cro/C1-type" evidence="1">
    <location>
        <begin position="78"/>
        <end position="113"/>
    </location>
</feature>
<dbReference type="RefSeq" id="WP_078982445.1">
    <property type="nucleotide sequence ID" value="NZ_MWQN01000005.1"/>
</dbReference>
<organism evidence="2 3">
    <name type="scientific">Embleya scabrispora</name>
    <dbReference type="NCBI Taxonomy" id="159449"/>
    <lineage>
        <taxon>Bacteria</taxon>
        <taxon>Bacillati</taxon>
        <taxon>Actinomycetota</taxon>
        <taxon>Actinomycetes</taxon>
        <taxon>Kitasatosporales</taxon>
        <taxon>Streptomycetaceae</taxon>
        <taxon>Embleya</taxon>
    </lineage>
</organism>
<dbReference type="InterPro" id="IPR011990">
    <property type="entry name" value="TPR-like_helical_dom_sf"/>
</dbReference>
<dbReference type="Gene3D" id="1.25.40.10">
    <property type="entry name" value="Tetratricopeptide repeat domain"/>
    <property type="match status" value="1"/>
</dbReference>
<dbReference type="EMBL" id="MWQN01000005">
    <property type="protein sequence ID" value="OPC76607.1"/>
    <property type="molecule type" value="Genomic_DNA"/>
</dbReference>
<keyword evidence="3" id="KW-1185">Reference proteome</keyword>